<evidence type="ECO:0000256" key="2">
    <source>
        <dbReference type="ARBA" id="ARBA00010637"/>
    </source>
</evidence>
<dbReference type="GO" id="GO:0015628">
    <property type="term" value="P:protein secretion by the type II secretion system"/>
    <property type="evidence" value="ECO:0007669"/>
    <property type="project" value="InterPro"/>
</dbReference>
<comment type="similarity">
    <text evidence="2">Belongs to the GSP M family.</text>
</comment>
<sequence length="176" mass="20340">MWLQIEQMLTSLKFRFNQFWLPLAQREKNLLSALAVFLVWVLLYAFLWLPMQHSQTQAEQKLHAAQQQWQWLQQQIPAWQKRAGDSQSVQVQDRNQLMSMVQSSLRQMNLHQQISSIDLTNKGVKVVFKDVAASRLFQWLATLEQQGVSSDKVQITPNSEAAKQGFAAAQIDFVSP</sequence>
<reference evidence="12" key="1">
    <citation type="submission" date="2019-11" db="EMBL/GenBank/DDBJ databases">
        <title>Isolation and characterization of two novel species in the genus Thiomicrorhabdus.</title>
        <authorList>
            <person name="Mochizuki J."/>
            <person name="Kojima H."/>
            <person name="Fukui M."/>
        </authorList>
    </citation>
    <scope>NUCLEOTIDE SEQUENCE [LARGE SCALE GENOMIC DNA]</scope>
    <source>
        <strain evidence="12">aks77</strain>
    </source>
</reference>
<dbReference type="RefSeq" id="WP_173270234.1">
    <property type="nucleotide sequence ID" value="NZ_AP021889.1"/>
</dbReference>
<keyword evidence="5" id="KW-0997">Cell inner membrane</keyword>
<evidence type="ECO:0000256" key="7">
    <source>
        <dbReference type="ARBA" id="ARBA00022927"/>
    </source>
</evidence>
<protein>
    <recommendedName>
        <fullName evidence="13">Type II secretion system protein M</fullName>
    </recommendedName>
</protein>
<keyword evidence="8 10" id="KW-1133">Transmembrane helix</keyword>
<accession>A0A6F8PSJ3</accession>
<evidence type="ECO:0000256" key="5">
    <source>
        <dbReference type="ARBA" id="ARBA00022519"/>
    </source>
</evidence>
<evidence type="ECO:0000256" key="8">
    <source>
        <dbReference type="ARBA" id="ARBA00022989"/>
    </source>
</evidence>
<keyword evidence="4" id="KW-1003">Cell membrane</keyword>
<dbReference type="GO" id="GO:0005886">
    <property type="term" value="C:plasma membrane"/>
    <property type="evidence" value="ECO:0007669"/>
    <property type="project" value="UniProtKB-SubCell"/>
</dbReference>
<dbReference type="Proteomes" id="UP000501726">
    <property type="component" value="Chromosome"/>
</dbReference>
<dbReference type="Gene3D" id="3.30.1360.100">
    <property type="entry name" value="General secretion pathway protein M, EpsM"/>
    <property type="match status" value="1"/>
</dbReference>
<evidence type="ECO:0000256" key="10">
    <source>
        <dbReference type="SAM" id="Phobius"/>
    </source>
</evidence>
<dbReference type="KEGG" id="tse:THMIRHAS_04290"/>
<keyword evidence="3" id="KW-0813">Transport</keyword>
<dbReference type="Pfam" id="PF04612">
    <property type="entry name" value="T2SSM"/>
    <property type="match status" value="1"/>
</dbReference>
<name>A0A6F8PSJ3_9GAMM</name>
<evidence type="ECO:0000256" key="4">
    <source>
        <dbReference type="ARBA" id="ARBA00022475"/>
    </source>
</evidence>
<keyword evidence="12" id="KW-1185">Reference proteome</keyword>
<evidence type="ECO:0000256" key="1">
    <source>
        <dbReference type="ARBA" id="ARBA00004377"/>
    </source>
</evidence>
<dbReference type="GO" id="GO:0015627">
    <property type="term" value="C:type II protein secretion system complex"/>
    <property type="evidence" value="ECO:0007669"/>
    <property type="project" value="InterPro"/>
</dbReference>
<keyword evidence="6 10" id="KW-0812">Transmembrane</keyword>
<dbReference type="InterPro" id="IPR023229">
    <property type="entry name" value="T2SS_M_periplasmic_sf"/>
</dbReference>
<evidence type="ECO:0000256" key="6">
    <source>
        <dbReference type="ARBA" id="ARBA00022692"/>
    </source>
</evidence>
<dbReference type="SUPFAM" id="SSF103054">
    <property type="entry name" value="General secretion pathway protein M, EpsM"/>
    <property type="match status" value="1"/>
</dbReference>
<evidence type="ECO:0000313" key="11">
    <source>
        <dbReference type="EMBL" id="BBP45056.1"/>
    </source>
</evidence>
<dbReference type="AlphaFoldDB" id="A0A6F8PSJ3"/>
<evidence type="ECO:0008006" key="13">
    <source>
        <dbReference type="Google" id="ProtNLM"/>
    </source>
</evidence>
<dbReference type="InterPro" id="IPR007690">
    <property type="entry name" value="T2SS_GspM"/>
</dbReference>
<keyword evidence="9 10" id="KW-0472">Membrane</keyword>
<gene>
    <name evidence="11" type="ORF">THMIRHAS_04290</name>
</gene>
<evidence type="ECO:0000313" key="12">
    <source>
        <dbReference type="Proteomes" id="UP000501726"/>
    </source>
</evidence>
<keyword evidence="7" id="KW-0653">Protein transport</keyword>
<proteinExistence type="inferred from homology"/>
<organism evidence="11 12">
    <name type="scientific">Thiosulfatimonas sediminis</name>
    <dbReference type="NCBI Taxonomy" id="2675054"/>
    <lineage>
        <taxon>Bacteria</taxon>
        <taxon>Pseudomonadati</taxon>
        <taxon>Pseudomonadota</taxon>
        <taxon>Gammaproteobacteria</taxon>
        <taxon>Thiotrichales</taxon>
        <taxon>Piscirickettsiaceae</taxon>
        <taxon>Thiosulfatimonas</taxon>
    </lineage>
</organism>
<evidence type="ECO:0000256" key="9">
    <source>
        <dbReference type="ARBA" id="ARBA00023136"/>
    </source>
</evidence>
<feature type="transmembrane region" description="Helical" evidence="10">
    <location>
        <begin position="30"/>
        <end position="49"/>
    </location>
</feature>
<comment type="subcellular location">
    <subcellularLocation>
        <location evidence="1">Cell inner membrane</location>
        <topology evidence="1">Single-pass membrane protein</topology>
    </subcellularLocation>
</comment>
<dbReference type="EMBL" id="AP021889">
    <property type="protein sequence ID" value="BBP45056.1"/>
    <property type="molecule type" value="Genomic_DNA"/>
</dbReference>
<evidence type="ECO:0000256" key="3">
    <source>
        <dbReference type="ARBA" id="ARBA00022448"/>
    </source>
</evidence>